<evidence type="ECO:0000313" key="3">
    <source>
        <dbReference type="EMBL" id="BDS10007.1"/>
    </source>
</evidence>
<dbReference type="InterPro" id="IPR029058">
    <property type="entry name" value="AB_hydrolase_fold"/>
</dbReference>
<sequence>MALAKKLLLVVLLAASLYFVFAPKKNNPLSSPSTTNVPSNTKEDHRRAPPPPKKVKKGIQKKRYKDGQVYYIYVPPKLAKNPDLNTQVLAIIHGYTGQTNGKKGQSIALKNMKRFIDYANDYNTLLIAPHFSEKTFDNDYQRLNLDGTRADLRLLDLVQVLKGTFHHLDTNQLSLFGFSGGGQFVHRFCAFHPLRIHKAVVSGSGWYMWPDPTINYPLGTNLKKFTAVDYIDLHLLAKTNIQVLIGEHDTQQGAFRTEYKDININTMQGNSRFLRAQKWVNAMNRYALQNGIDSKITLTVIPDTEHQTSNELIDAAYDFLSTPYE</sequence>
<protein>
    <submittedName>
        <fullName evidence="3">Alpha/beta hydrolase</fullName>
    </submittedName>
</protein>
<accession>A0A915YBG5</accession>
<keyword evidence="2" id="KW-0732">Signal</keyword>
<name>A0A915YBG5_9BACT</name>
<feature type="compositionally biased region" description="Low complexity" evidence="1">
    <location>
        <begin position="29"/>
        <end position="40"/>
    </location>
</feature>
<evidence type="ECO:0000256" key="1">
    <source>
        <dbReference type="SAM" id="MobiDB-lite"/>
    </source>
</evidence>
<proteinExistence type="predicted"/>
<organism evidence="3 4">
    <name type="scientific">Aureispira anguillae</name>
    <dbReference type="NCBI Taxonomy" id="2864201"/>
    <lineage>
        <taxon>Bacteria</taxon>
        <taxon>Pseudomonadati</taxon>
        <taxon>Bacteroidota</taxon>
        <taxon>Saprospiria</taxon>
        <taxon>Saprospirales</taxon>
        <taxon>Saprospiraceae</taxon>
        <taxon>Aureispira</taxon>
    </lineage>
</organism>
<feature type="chain" id="PRO_5037664392" evidence="2">
    <location>
        <begin position="23"/>
        <end position="325"/>
    </location>
</feature>
<keyword evidence="4" id="KW-1185">Reference proteome</keyword>
<dbReference type="KEGG" id="aup:AsAng_0007120"/>
<gene>
    <name evidence="3" type="ORF">AsAng_0007120</name>
</gene>
<evidence type="ECO:0000313" key="4">
    <source>
        <dbReference type="Proteomes" id="UP001060919"/>
    </source>
</evidence>
<dbReference type="GO" id="GO:0016787">
    <property type="term" value="F:hydrolase activity"/>
    <property type="evidence" value="ECO:0007669"/>
    <property type="project" value="UniProtKB-KW"/>
</dbReference>
<feature type="signal peptide" evidence="2">
    <location>
        <begin position="1"/>
        <end position="22"/>
    </location>
</feature>
<reference evidence="3" key="1">
    <citation type="submission" date="2022-09" db="EMBL/GenBank/DDBJ databases">
        <title>Aureispira anguillicida sp. nov., isolated from Leptocephalus of Japanese eel Anguilla japonica.</title>
        <authorList>
            <person name="Yuasa K."/>
            <person name="Mekata T."/>
            <person name="Ikunari K."/>
        </authorList>
    </citation>
    <scope>NUCLEOTIDE SEQUENCE</scope>
    <source>
        <strain evidence="3">EL160426</strain>
    </source>
</reference>
<keyword evidence="3" id="KW-0378">Hydrolase</keyword>
<dbReference type="Proteomes" id="UP001060919">
    <property type="component" value="Chromosome"/>
</dbReference>
<evidence type="ECO:0000256" key="2">
    <source>
        <dbReference type="SAM" id="SignalP"/>
    </source>
</evidence>
<dbReference type="Gene3D" id="3.40.50.1820">
    <property type="entry name" value="alpha/beta hydrolase"/>
    <property type="match status" value="1"/>
</dbReference>
<dbReference type="RefSeq" id="WP_264791350.1">
    <property type="nucleotide sequence ID" value="NZ_AP026867.1"/>
</dbReference>
<feature type="region of interest" description="Disordered" evidence="1">
    <location>
        <begin position="29"/>
        <end position="59"/>
    </location>
</feature>
<dbReference type="SUPFAM" id="SSF53474">
    <property type="entry name" value="alpha/beta-Hydrolases"/>
    <property type="match status" value="1"/>
</dbReference>
<dbReference type="EMBL" id="AP026867">
    <property type="protein sequence ID" value="BDS10007.1"/>
    <property type="molecule type" value="Genomic_DNA"/>
</dbReference>
<dbReference type="AlphaFoldDB" id="A0A915YBG5"/>